<dbReference type="AlphaFoldDB" id="A0A382LQY5"/>
<gene>
    <name evidence="2" type="ORF">METZ01_LOCUS292038</name>
</gene>
<proteinExistence type="predicted"/>
<name>A0A382LQY5_9ZZZZ</name>
<dbReference type="SUPFAM" id="SSF53187">
    <property type="entry name" value="Zn-dependent exopeptidases"/>
    <property type="match status" value="1"/>
</dbReference>
<accession>A0A382LQY5</accession>
<evidence type="ECO:0000259" key="1">
    <source>
        <dbReference type="Pfam" id="PF04389"/>
    </source>
</evidence>
<feature type="domain" description="Peptidase M28" evidence="1">
    <location>
        <begin position="227"/>
        <end position="300"/>
    </location>
</feature>
<protein>
    <recommendedName>
        <fullName evidence="1">Peptidase M28 domain-containing protein</fullName>
    </recommendedName>
</protein>
<dbReference type="Gene3D" id="3.40.630.10">
    <property type="entry name" value="Zn peptidases"/>
    <property type="match status" value="1"/>
</dbReference>
<sequence length="305" mass="33192">MLGEIERIVSFGIRRPGYDEDLRTEQHLLDRFNELGLRDTRLELVPVNYWQPVASRLSVGDAATDIPCFAVPYTDWTADEGVQAEAVYVGNGPDEAFDSADVTGRIVVADMQFGELNAAHLKGGSMFIHDPGNTIPDGPLHCANWLIPNFRAYYESWKRGASGFIGLLGEMPIDGCELYVPYDGFLKKTPAAWVGREHVEAVSSAAVSGESFHFTSTGEGRTVDSHNVVGILPGRTDEFILLTCHHDAPFASAVEDASGLSVLLALAEAFARSTQPLERGLIFLASSGHFHGGIGCRKFVDKHRG</sequence>
<reference evidence="2" key="1">
    <citation type="submission" date="2018-05" db="EMBL/GenBank/DDBJ databases">
        <authorList>
            <person name="Lanie J.A."/>
            <person name="Ng W.-L."/>
            <person name="Kazmierczak K.M."/>
            <person name="Andrzejewski T.M."/>
            <person name="Davidsen T.M."/>
            <person name="Wayne K.J."/>
            <person name="Tettelin H."/>
            <person name="Glass J.I."/>
            <person name="Rusch D."/>
            <person name="Podicherti R."/>
            <person name="Tsui H.-C.T."/>
            <person name="Winkler M.E."/>
        </authorList>
    </citation>
    <scope>NUCLEOTIDE SEQUENCE</scope>
</reference>
<dbReference type="InterPro" id="IPR007484">
    <property type="entry name" value="Peptidase_M28"/>
</dbReference>
<dbReference type="EMBL" id="UINC01088713">
    <property type="protein sequence ID" value="SVC39184.1"/>
    <property type="molecule type" value="Genomic_DNA"/>
</dbReference>
<organism evidence="2">
    <name type="scientific">marine metagenome</name>
    <dbReference type="NCBI Taxonomy" id="408172"/>
    <lineage>
        <taxon>unclassified sequences</taxon>
        <taxon>metagenomes</taxon>
        <taxon>ecological metagenomes</taxon>
    </lineage>
</organism>
<dbReference type="Pfam" id="PF04389">
    <property type="entry name" value="Peptidase_M28"/>
    <property type="match status" value="1"/>
</dbReference>
<evidence type="ECO:0000313" key="2">
    <source>
        <dbReference type="EMBL" id="SVC39184.1"/>
    </source>
</evidence>
<dbReference type="Gene3D" id="3.50.30.30">
    <property type="match status" value="1"/>
</dbReference>
<feature type="non-terminal residue" evidence="2">
    <location>
        <position position="305"/>
    </location>
</feature>